<proteinExistence type="predicted"/>
<gene>
    <name evidence="2" type="ORF">COCNU_05G007040</name>
</gene>
<organism evidence="2 3">
    <name type="scientific">Cocos nucifera</name>
    <name type="common">Coconut palm</name>
    <dbReference type="NCBI Taxonomy" id="13894"/>
    <lineage>
        <taxon>Eukaryota</taxon>
        <taxon>Viridiplantae</taxon>
        <taxon>Streptophyta</taxon>
        <taxon>Embryophyta</taxon>
        <taxon>Tracheophyta</taxon>
        <taxon>Spermatophyta</taxon>
        <taxon>Magnoliopsida</taxon>
        <taxon>Liliopsida</taxon>
        <taxon>Arecaceae</taxon>
        <taxon>Arecoideae</taxon>
        <taxon>Cocoseae</taxon>
        <taxon>Attaleinae</taxon>
        <taxon>Cocos</taxon>
    </lineage>
</organism>
<reference evidence="2" key="2">
    <citation type="submission" date="2019-07" db="EMBL/GenBank/DDBJ databases">
        <authorList>
            <person name="Yang Y."/>
            <person name="Bocs S."/>
            <person name="Baudouin L."/>
        </authorList>
    </citation>
    <scope>NUCLEOTIDE SEQUENCE</scope>
    <source>
        <tissue evidence="2">Spear leaf of Hainan Tall coconut</tissue>
    </source>
</reference>
<evidence type="ECO:0000313" key="2">
    <source>
        <dbReference type="EMBL" id="KAG1342475.1"/>
    </source>
</evidence>
<name>A0A8K0N1N1_COCNU</name>
<feature type="compositionally biased region" description="Polar residues" evidence="1">
    <location>
        <begin position="29"/>
        <end position="40"/>
    </location>
</feature>
<dbReference type="AlphaFoldDB" id="A0A8K0N1N1"/>
<comment type="caution">
    <text evidence="2">The sequence shown here is derived from an EMBL/GenBank/DDBJ whole genome shotgun (WGS) entry which is preliminary data.</text>
</comment>
<evidence type="ECO:0000256" key="1">
    <source>
        <dbReference type="SAM" id="MobiDB-lite"/>
    </source>
</evidence>
<accession>A0A8K0N1N1</accession>
<reference evidence="2" key="1">
    <citation type="journal article" date="2017" name="Gigascience">
        <title>The genome draft of coconut (Cocos nucifera).</title>
        <authorList>
            <person name="Xiao Y."/>
            <person name="Xu P."/>
            <person name="Fan H."/>
            <person name="Baudouin L."/>
            <person name="Xia W."/>
            <person name="Bocs S."/>
            <person name="Xu J."/>
            <person name="Li Q."/>
            <person name="Guo A."/>
            <person name="Zhou L."/>
            <person name="Li J."/>
            <person name="Wu Y."/>
            <person name="Ma Z."/>
            <person name="Armero A."/>
            <person name="Issali A.E."/>
            <person name="Liu N."/>
            <person name="Peng M."/>
            <person name="Yang Y."/>
        </authorList>
    </citation>
    <scope>NUCLEOTIDE SEQUENCE</scope>
    <source>
        <tissue evidence="2">Spear leaf of Hainan Tall coconut</tissue>
    </source>
</reference>
<feature type="compositionally biased region" description="Basic residues" evidence="1">
    <location>
        <begin position="45"/>
        <end position="63"/>
    </location>
</feature>
<feature type="compositionally biased region" description="Basic and acidic residues" evidence="1">
    <location>
        <begin position="98"/>
        <end position="111"/>
    </location>
</feature>
<feature type="compositionally biased region" description="Basic and acidic residues" evidence="1">
    <location>
        <begin position="64"/>
        <end position="77"/>
    </location>
</feature>
<protein>
    <submittedName>
        <fullName evidence="2">Uncharacterized protein</fullName>
    </submittedName>
</protein>
<feature type="region of interest" description="Disordered" evidence="1">
    <location>
        <begin position="1"/>
        <end position="111"/>
    </location>
</feature>
<sequence length="111" mass="13494">MYRAQKLGQPRVRYPTLLNSPSKRRKNLKTSPRQNSQSQPWEKYRKIKKAKQKRKEKKIKRRKEREMNNTRRMRLEDQPMAARATKRNKNMRKTLTITKREGRGLDSDRKA</sequence>
<dbReference type="EMBL" id="CM017876">
    <property type="protein sequence ID" value="KAG1342475.1"/>
    <property type="molecule type" value="Genomic_DNA"/>
</dbReference>
<dbReference type="Proteomes" id="UP000797356">
    <property type="component" value="Chromosome 5"/>
</dbReference>
<keyword evidence="3" id="KW-1185">Reference proteome</keyword>
<evidence type="ECO:0000313" key="3">
    <source>
        <dbReference type="Proteomes" id="UP000797356"/>
    </source>
</evidence>